<sequence>MDLTELQLPCKVYCSRLSPICASRLVGLGCKDGSVHVYPFGGYSRTVLLSGSSSPSTSIAFDSQQQHLAGGNNDGSVRLWDIPTEAIVRTFEGGHKSVVTGVDFHAHAEFFATCSRDAVIRVWDTRKNSYLQSYKGAAAPLCTAMFSPNGRWIASGCADGIVRLYDLSSGKELCQFRNHTGPITSICFHPEWYFLAASSSDGSASLWNLENFSKVFQSRALDIPVDAVHLFGKNIFVSAYNMLQVYQFGCTGAEPASVVQSPWNNIGDISYSSLMDEILFVEFSGSTATMGRVPLSSTGAAAAPVDAMNHQLEKPLLTGKESEVPKTSIPVLRVTHQRLQRTPSLMPISSQLQDSADSSIDDLLNSSVTVVSVLQQRLTHLRVLRSLWAQDNQQALMYLKELHVGSSDYGVIADFLGAMQNLRMKERITLNNLPDLLDVIMYALASDRENQLLAALKVLKSMSAKFRPKLDEARRLATTLRNGDKNPSNLTMEQYYELSAKFDAVATAVQKLGKRKGPVGEGIREVLNEIPTS</sequence>
<dbReference type="InterPro" id="IPR020472">
    <property type="entry name" value="WD40_PAC1"/>
</dbReference>
<dbReference type="InterPro" id="IPR028021">
    <property type="entry name" value="Katanin_C-terminal"/>
</dbReference>
<evidence type="ECO:0000256" key="1">
    <source>
        <dbReference type="ARBA" id="ARBA00004245"/>
    </source>
</evidence>
<dbReference type="InterPro" id="IPR001680">
    <property type="entry name" value="WD40_rpt"/>
</dbReference>
<evidence type="ECO:0000313" key="10">
    <source>
        <dbReference type="EMBL" id="CCC92965.1"/>
    </source>
</evidence>
<dbReference type="SUPFAM" id="SSF50978">
    <property type="entry name" value="WD40 repeat-like"/>
    <property type="match status" value="1"/>
</dbReference>
<evidence type="ECO:0000256" key="3">
    <source>
        <dbReference type="ARBA" id="ARBA00022574"/>
    </source>
</evidence>
<dbReference type="InterPro" id="IPR015943">
    <property type="entry name" value="WD40/YVTN_repeat-like_dom_sf"/>
</dbReference>
<dbReference type="EMBL" id="HE575322">
    <property type="protein sequence ID" value="CCC92965.1"/>
    <property type="molecule type" value="Genomic_DNA"/>
</dbReference>
<evidence type="ECO:0000256" key="8">
    <source>
        <dbReference type="PROSITE-ProRule" id="PRU00221"/>
    </source>
</evidence>
<gene>
    <name evidence="10" type="ORF">TCIL3000_9_3630</name>
</gene>
<dbReference type="VEuPathDB" id="TriTrypDB:TcIL3000_9_3630"/>
<keyword evidence="7" id="KW-0687">Ribonucleoprotein</keyword>
<comment type="subcellular location">
    <subcellularLocation>
        <location evidence="1">Cytoplasm</location>
        <location evidence="1">Cytoskeleton</location>
    </subcellularLocation>
</comment>
<dbReference type="PROSITE" id="PS00678">
    <property type="entry name" value="WD_REPEATS_1"/>
    <property type="match status" value="2"/>
</dbReference>
<keyword evidence="4" id="KW-0677">Repeat</keyword>
<dbReference type="Pfam" id="PF13925">
    <property type="entry name" value="Katanin_con80"/>
    <property type="match status" value="1"/>
</dbReference>
<dbReference type="PRINTS" id="PR00320">
    <property type="entry name" value="GPROTEINBRPT"/>
</dbReference>
<name>G0UUA1_TRYCI</name>
<dbReference type="GO" id="GO:0007019">
    <property type="term" value="P:microtubule depolymerization"/>
    <property type="evidence" value="ECO:0007669"/>
    <property type="project" value="TreeGrafter"/>
</dbReference>
<keyword evidence="5" id="KW-0689">Ribosomal protein</keyword>
<dbReference type="Pfam" id="PF00400">
    <property type="entry name" value="WD40"/>
    <property type="match status" value="4"/>
</dbReference>
<feature type="repeat" description="WD" evidence="8">
    <location>
        <begin position="49"/>
        <end position="90"/>
    </location>
</feature>
<feature type="domain" description="Katanin p80 subunit C-terminal" evidence="9">
    <location>
        <begin position="368"/>
        <end position="529"/>
    </location>
</feature>
<dbReference type="InterPro" id="IPR036322">
    <property type="entry name" value="WD40_repeat_dom_sf"/>
</dbReference>
<feature type="repeat" description="WD" evidence="8">
    <location>
        <begin position="92"/>
        <end position="133"/>
    </location>
</feature>
<keyword evidence="3 8" id="KW-0853">WD repeat</keyword>
<organism evidence="10">
    <name type="scientific">Trypanosoma congolense (strain IL3000)</name>
    <dbReference type="NCBI Taxonomy" id="1068625"/>
    <lineage>
        <taxon>Eukaryota</taxon>
        <taxon>Discoba</taxon>
        <taxon>Euglenozoa</taxon>
        <taxon>Kinetoplastea</taxon>
        <taxon>Metakinetoplastina</taxon>
        <taxon>Trypanosomatida</taxon>
        <taxon>Trypanosomatidae</taxon>
        <taxon>Trypanosoma</taxon>
        <taxon>Nannomonas</taxon>
    </lineage>
</organism>
<dbReference type="PANTHER" id="PTHR19845">
    <property type="entry name" value="KATANIN P80 SUBUNIT"/>
    <property type="match status" value="1"/>
</dbReference>
<protein>
    <submittedName>
        <fullName evidence="10">Putative katanin</fullName>
    </submittedName>
</protein>
<evidence type="ECO:0000259" key="9">
    <source>
        <dbReference type="Pfam" id="PF13925"/>
    </source>
</evidence>
<evidence type="ECO:0000256" key="6">
    <source>
        <dbReference type="ARBA" id="ARBA00023212"/>
    </source>
</evidence>
<evidence type="ECO:0000256" key="2">
    <source>
        <dbReference type="ARBA" id="ARBA00022490"/>
    </source>
</evidence>
<evidence type="ECO:0000256" key="5">
    <source>
        <dbReference type="ARBA" id="ARBA00022980"/>
    </source>
</evidence>
<dbReference type="PANTHER" id="PTHR19845:SF0">
    <property type="entry name" value="KATANIN P80 WD40 REPEAT-CONTAINING SUBUNIT B1"/>
    <property type="match status" value="1"/>
</dbReference>
<dbReference type="SMART" id="SM00320">
    <property type="entry name" value="WD40"/>
    <property type="match status" value="4"/>
</dbReference>
<dbReference type="GO" id="GO:0005840">
    <property type="term" value="C:ribosome"/>
    <property type="evidence" value="ECO:0007669"/>
    <property type="project" value="UniProtKB-KW"/>
</dbReference>
<dbReference type="GO" id="GO:0008017">
    <property type="term" value="F:microtubule binding"/>
    <property type="evidence" value="ECO:0007669"/>
    <property type="project" value="InterPro"/>
</dbReference>
<keyword evidence="2" id="KW-0963">Cytoplasm</keyword>
<dbReference type="Gene3D" id="2.130.10.10">
    <property type="entry name" value="YVTN repeat-like/Quinoprotein amine dehydrogenase"/>
    <property type="match status" value="1"/>
</dbReference>
<keyword evidence="6" id="KW-0206">Cytoskeleton</keyword>
<dbReference type="PROSITE" id="PS50294">
    <property type="entry name" value="WD_REPEATS_REGION"/>
    <property type="match status" value="3"/>
</dbReference>
<dbReference type="GO" id="GO:0008352">
    <property type="term" value="C:katanin complex"/>
    <property type="evidence" value="ECO:0007669"/>
    <property type="project" value="TreeGrafter"/>
</dbReference>
<dbReference type="GO" id="GO:1990904">
    <property type="term" value="C:ribonucleoprotein complex"/>
    <property type="evidence" value="ECO:0007669"/>
    <property type="project" value="UniProtKB-KW"/>
</dbReference>
<dbReference type="PROSITE" id="PS50082">
    <property type="entry name" value="WD_REPEATS_2"/>
    <property type="match status" value="4"/>
</dbReference>
<proteinExistence type="predicted"/>
<feature type="repeat" description="WD" evidence="8">
    <location>
        <begin position="134"/>
        <end position="175"/>
    </location>
</feature>
<accession>G0UUA1</accession>
<dbReference type="InterPro" id="IPR019775">
    <property type="entry name" value="WD40_repeat_CS"/>
</dbReference>
<feature type="repeat" description="WD" evidence="8">
    <location>
        <begin position="176"/>
        <end position="217"/>
    </location>
</feature>
<dbReference type="AlphaFoldDB" id="G0UUA1"/>
<evidence type="ECO:0000256" key="4">
    <source>
        <dbReference type="ARBA" id="ARBA00022737"/>
    </source>
</evidence>
<reference evidence="10" key="1">
    <citation type="journal article" date="2012" name="Proc. Natl. Acad. Sci. U.S.A.">
        <title>Antigenic diversity is generated by distinct evolutionary mechanisms in African trypanosome species.</title>
        <authorList>
            <person name="Jackson A.P."/>
            <person name="Berry A."/>
            <person name="Aslett M."/>
            <person name="Allison H.C."/>
            <person name="Burton P."/>
            <person name="Vavrova-Anderson J."/>
            <person name="Brown R."/>
            <person name="Browne H."/>
            <person name="Corton N."/>
            <person name="Hauser H."/>
            <person name="Gamble J."/>
            <person name="Gilderthorp R."/>
            <person name="Marcello L."/>
            <person name="McQuillan J."/>
            <person name="Otto T.D."/>
            <person name="Quail M.A."/>
            <person name="Sanders M.J."/>
            <person name="van Tonder A."/>
            <person name="Ginger M.L."/>
            <person name="Field M.C."/>
            <person name="Barry J.D."/>
            <person name="Hertz-Fowler C."/>
            <person name="Berriman M."/>
        </authorList>
    </citation>
    <scope>NUCLEOTIDE SEQUENCE</scope>
    <source>
        <strain evidence="10">IL3000</strain>
    </source>
</reference>
<evidence type="ECO:0000256" key="7">
    <source>
        <dbReference type="ARBA" id="ARBA00023274"/>
    </source>
</evidence>